<organism evidence="3 4">
    <name type="scientific">Paractinoplanes toevensis</name>
    <dbReference type="NCBI Taxonomy" id="571911"/>
    <lineage>
        <taxon>Bacteria</taxon>
        <taxon>Bacillati</taxon>
        <taxon>Actinomycetota</taxon>
        <taxon>Actinomycetes</taxon>
        <taxon>Micromonosporales</taxon>
        <taxon>Micromonosporaceae</taxon>
        <taxon>Paractinoplanes</taxon>
    </lineage>
</organism>
<evidence type="ECO:0000313" key="4">
    <source>
        <dbReference type="Proteomes" id="UP000677082"/>
    </source>
</evidence>
<gene>
    <name evidence="3" type="ORF">Ato02nite_101320</name>
</gene>
<dbReference type="PANTHER" id="PTHR30007">
    <property type="entry name" value="PHP DOMAIN PROTEIN"/>
    <property type="match status" value="1"/>
</dbReference>
<comment type="caution">
    <text evidence="3">The sequence shown here is derived from an EMBL/GenBank/DDBJ whole genome shotgun (WGS) entry which is preliminary data.</text>
</comment>
<evidence type="ECO:0000256" key="1">
    <source>
        <dbReference type="SAM" id="MobiDB-lite"/>
    </source>
</evidence>
<evidence type="ECO:0000259" key="2">
    <source>
        <dbReference type="Pfam" id="PF13586"/>
    </source>
</evidence>
<proteinExistence type="predicted"/>
<feature type="domain" description="Transposase DDE" evidence="2">
    <location>
        <begin position="38"/>
        <end position="129"/>
    </location>
</feature>
<dbReference type="EMBL" id="BOQN01000277">
    <property type="protein sequence ID" value="GIM98339.1"/>
    <property type="molecule type" value="Genomic_DNA"/>
</dbReference>
<dbReference type="PANTHER" id="PTHR30007:SF1">
    <property type="entry name" value="BLR1914 PROTEIN"/>
    <property type="match status" value="1"/>
</dbReference>
<feature type="region of interest" description="Disordered" evidence="1">
    <location>
        <begin position="44"/>
        <end position="85"/>
    </location>
</feature>
<protein>
    <submittedName>
        <fullName evidence="3">IS5 family transposase</fullName>
    </submittedName>
</protein>
<reference evidence="3 4" key="1">
    <citation type="submission" date="2021-03" db="EMBL/GenBank/DDBJ databases">
        <title>Whole genome shotgun sequence of Actinoplanes toevensis NBRC 105298.</title>
        <authorList>
            <person name="Komaki H."/>
            <person name="Tamura T."/>
        </authorList>
    </citation>
    <scope>NUCLEOTIDE SEQUENCE [LARGE SCALE GENOMIC DNA]</scope>
    <source>
        <strain evidence="3 4">NBRC 105298</strain>
    </source>
</reference>
<sequence length="134" mass="14846">MLVTAGQAGDSPQFAAVLAGIRVPRLGRGAARTRPDRVLADKAYSSRGNRAHLRQRGIRATISEPADQTGHRQRRGAAGGRPPAFDREIYKQRHAVECGINRLKRHRAVATRYDKLAVRYLATVRIAAIGEWLR</sequence>
<dbReference type="AlphaFoldDB" id="A0A920BRG8"/>
<dbReference type="Proteomes" id="UP000677082">
    <property type="component" value="Unassembled WGS sequence"/>
</dbReference>
<accession>A0A920BRG8</accession>
<keyword evidence="4" id="KW-1185">Reference proteome</keyword>
<name>A0A920BRG8_9ACTN</name>
<dbReference type="InterPro" id="IPR025668">
    <property type="entry name" value="Tnp_DDE_dom"/>
</dbReference>
<dbReference type="Pfam" id="PF13586">
    <property type="entry name" value="DDE_Tnp_1_2"/>
    <property type="match status" value="1"/>
</dbReference>
<evidence type="ECO:0000313" key="3">
    <source>
        <dbReference type="EMBL" id="GIM98339.1"/>
    </source>
</evidence>